<name>A0ABU4JU83_9CLOT</name>
<keyword evidence="2" id="KW-0489">Methyltransferase</keyword>
<accession>A0ABU4JU83</accession>
<keyword evidence="2" id="KW-0808">Transferase</keyword>
<dbReference type="Proteomes" id="UP001281656">
    <property type="component" value="Unassembled WGS sequence"/>
</dbReference>
<proteinExistence type="predicted"/>
<dbReference type="InterPro" id="IPR029063">
    <property type="entry name" value="SAM-dependent_MTases_sf"/>
</dbReference>
<sequence length="185" mass="22041">MEKEIFRGNVLDIGLENYGIVYNIYKEYNDKVNVEYINGKEEQEKIKENFYDSCIMLFSFSNLWFKKDKKKFIRDIYRYLAKDGLLYIWDIDKGYRKIFNSVIKILAPGRKLKKIKIKDLNIFKDSSRENSVKLLEEYFEILDLKASDGIYYIKAKKKSLVQQCTEDKRNEKGIEEKDESCVNSA</sequence>
<gene>
    <name evidence="2" type="ORF">P8V03_11190</name>
</gene>
<keyword evidence="3" id="KW-1185">Reference proteome</keyword>
<dbReference type="RefSeq" id="WP_318798244.1">
    <property type="nucleotide sequence ID" value="NZ_JARUJP010000012.1"/>
</dbReference>
<feature type="domain" description="Methyltransferase type 11" evidence="1">
    <location>
        <begin position="29"/>
        <end position="88"/>
    </location>
</feature>
<reference evidence="2 3" key="1">
    <citation type="submission" date="2023-04" db="EMBL/GenBank/DDBJ databases">
        <title>Clostridium tannerae sp. nov., isolated from the fecal material of an alpaca.</title>
        <authorList>
            <person name="Miller S."/>
            <person name="Hendry M."/>
            <person name="King J."/>
            <person name="Sankaranarayanan K."/>
            <person name="Lawson P.A."/>
        </authorList>
    </citation>
    <scope>NUCLEOTIDE SEQUENCE [LARGE SCALE GENOMIC DNA]</scope>
    <source>
        <strain evidence="2 3">A1-XYC3</strain>
    </source>
</reference>
<comment type="caution">
    <text evidence="2">The sequence shown here is derived from an EMBL/GenBank/DDBJ whole genome shotgun (WGS) entry which is preliminary data.</text>
</comment>
<protein>
    <submittedName>
        <fullName evidence="2">Class I SAM-dependent methyltransferase</fullName>
    </submittedName>
</protein>
<evidence type="ECO:0000313" key="2">
    <source>
        <dbReference type="EMBL" id="MDW8801710.1"/>
    </source>
</evidence>
<dbReference type="SUPFAM" id="SSF53335">
    <property type="entry name" value="S-adenosyl-L-methionine-dependent methyltransferases"/>
    <property type="match status" value="1"/>
</dbReference>
<dbReference type="GO" id="GO:0008168">
    <property type="term" value="F:methyltransferase activity"/>
    <property type="evidence" value="ECO:0007669"/>
    <property type="project" value="UniProtKB-KW"/>
</dbReference>
<dbReference type="Pfam" id="PF08241">
    <property type="entry name" value="Methyltransf_11"/>
    <property type="match status" value="1"/>
</dbReference>
<dbReference type="GO" id="GO:0032259">
    <property type="term" value="P:methylation"/>
    <property type="evidence" value="ECO:0007669"/>
    <property type="project" value="UniProtKB-KW"/>
</dbReference>
<evidence type="ECO:0000313" key="3">
    <source>
        <dbReference type="Proteomes" id="UP001281656"/>
    </source>
</evidence>
<organism evidence="2 3">
    <name type="scientific">Clostridium tanneri</name>
    <dbReference type="NCBI Taxonomy" id="3037988"/>
    <lineage>
        <taxon>Bacteria</taxon>
        <taxon>Bacillati</taxon>
        <taxon>Bacillota</taxon>
        <taxon>Clostridia</taxon>
        <taxon>Eubacteriales</taxon>
        <taxon>Clostridiaceae</taxon>
        <taxon>Clostridium</taxon>
    </lineage>
</organism>
<dbReference type="Gene3D" id="3.40.50.150">
    <property type="entry name" value="Vaccinia Virus protein VP39"/>
    <property type="match status" value="1"/>
</dbReference>
<evidence type="ECO:0000259" key="1">
    <source>
        <dbReference type="Pfam" id="PF08241"/>
    </source>
</evidence>
<dbReference type="EMBL" id="JARUJP010000012">
    <property type="protein sequence ID" value="MDW8801710.1"/>
    <property type="molecule type" value="Genomic_DNA"/>
</dbReference>
<dbReference type="InterPro" id="IPR013216">
    <property type="entry name" value="Methyltransf_11"/>
</dbReference>